<dbReference type="NCBIfam" id="TIGR00010">
    <property type="entry name" value="YchF/TatD family DNA exonuclease"/>
    <property type="match status" value="1"/>
</dbReference>
<feature type="binding site" evidence="4">
    <location>
        <position position="7"/>
    </location>
    <ligand>
        <name>a divalent metal cation</name>
        <dbReference type="ChEBI" id="CHEBI:60240"/>
        <label>1</label>
    </ligand>
</feature>
<dbReference type="InterPro" id="IPR001130">
    <property type="entry name" value="TatD-like"/>
</dbReference>
<feature type="binding site" evidence="4">
    <location>
        <position position="92"/>
    </location>
    <ligand>
        <name>a divalent metal cation</name>
        <dbReference type="ChEBI" id="CHEBI:60240"/>
        <label>1</label>
    </ligand>
</feature>
<dbReference type="OrthoDB" id="9810005at2"/>
<comment type="similarity">
    <text evidence="1">Belongs to the metallo-dependent hydrolases superfamily. TatD-type hydrolase family.</text>
</comment>
<evidence type="ECO:0000256" key="3">
    <source>
        <dbReference type="ARBA" id="ARBA00022801"/>
    </source>
</evidence>
<dbReference type="GO" id="GO:0005829">
    <property type="term" value="C:cytosol"/>
    <property type="evidence" value="ECO:0007669"/>
    <property type="project" value="TreeGrafter"/>
</dbReference>
<proteinExistence type="inferred from homology"/>
<evidence type="ECO:0000256" key="1">
    <source>
        <dbReference type="ARBA" id="ARBA00009275"/>
    </source>
</evidence>
<dbReference type="GO" id="GO:0046872">
    <property type="term" value="F:metal ion binding"/>
    <property type="evidence" value="ECO:0007669"/>
    <property type="project" value="UniProtKB-KW"/>
</dbReference>
<dbReference type="GO" id="GO:0016788">
    <property type="term" value="F:hydrolase activity, acting on ester bonds"/>
    <property type="evidence" value="ECO:0007669"/>
    <property type="project" value="InterPro"/>
</dbReference>
<keyword evidence="2 4" id="KW-0479">Metal-binding</keyword>
<evidence type="ECO:0000256" key="2">
    <source>
        <dbReference type="ARBA" id="ARBA00022723"/>
    </source>
</evidence>
<dbReference type="RefSeq" id="WP_010526261.1">
    <property type="nucleotide sequence ID" value="NZ_AFSL01000006.1"/>
</dbReference>
<feature type="binding site" evidence="4">
    <location>
        <position position="5"/>
    </location>
    <ligand>
        <name>a divalent metal cation</name>
        <dbReference type="ChEBI" id="CHEBI:60240"/>
        <label>1</label>
    </ligand>
</feature>
<dbReference type="GO" id="GO:0004536">
    <property type="term" value="F:DNA nuclease activity"/>
    <property type="evidence" value="ECO:0007669"/>
    <property type="project" value="InterPro"/>
</dbReference>
<evidence type="ECO:0000313" key="6">
    <source>
        <dbReference type="Proteomes" id="UP000181976"/>
    </source>
</evidence>
<dbReference type="PROSITE" id="PS01090">
    <property type="entry name" value="TATD_2"/>
    <property type="match status" value="1"/>
</dbReference>
<dbReference type="Gene3D" id="3.20.20.140">
    <property type="entry name" value="Metal-dependent hydrolases"/>
    <property type="match status" value="1"/>
</dbReference>
<feature type="binding site" evidence="4">
    <location>
        <position position="128"/>
    </location>
    <ligand>
        <name>a divalent metal cation</name>
        <dbReference type="ChEBI" id="CHEBI:60240"/>
        <label>2</label>
    </ligand>
</feature>
<dbReference type="PANTHER" id="PTHR46124">
    <property type="entry name" value="D-AMINOACYL-TRNA DEACYLASE"/>
    <property type="match status" value="1"/>
</dbReference>
<name>A0A1I1Y451_9BACT</name>
<dbReference type="SUPFAM" id="SSF51556">
    <property type="entry name" value="Metallo-dependent hydrolases"/>
    <property type="match status" value="1"/>
</dbReference>
<dbReference type="PIRSF" id="PIRSF005902">
    <property type="entry name" value="DNase_TatD"/>
    <property type="match status" value="1"/>
</dbReference>
<dbReference type="FunCoup" id="A0A1I1Y451">
    <property type="interactions" value="32"/>
</dbReference>
<feature type="binding site" evidence="4">
    <location>
        <position position="203"/>
    </location>
    <ligand>
        <name>a divalent metal cation</name>
        <dbReference type="ChEBI" id="CHEBI:60240"/>
        <label>1</label>
    </ligand>
</feature>
<organism evidence="5 6">
    <name type="scientific">Thermophagus xiamenensis</name>
    <dbReference type="NCBI Taxonomy" id="385682"/>
    <lineage>
        <taxon>Bacteria</taxon>
        <taxon>Pseudomonadati</taxon>
        <taxon>Bacteroidota</taxon>
        <taxon>Bacteroidia</taxon>
        <taxon>Marinilabiliales</taxon>
        <taxon>Marinilabiliaceae</taxon>
        <taxon>Thermophagus</taxon>
    </lineage>
</organism>
<dbReference type="InterPro" id="IPR018228">
    <property type="entry name" value="DNase_TatD-rel_CS"/>
</dbReference>
<dbReference type="Proteomes" id="UP000181976">
    <property type="component" value="Unassembled WGS sequence"/>
</dbReference>
<dbReference type="AlphaFoldDB" id="A0A1I1Y451"/>
<evidence type="ECO:0000313" key="5">
    <source>
        <dbReference type="EMBL" id="SFE12600.1"/>
    </source>
</evidence>
<gene>
    <name evidence="5" type="ORF">SAMN05444380_10720</name>
</gene>
<dbReference type="PANTHER" id="PTHR46124:SF4">
    <property type="entry name" value="HYDROLASE TATD"/>
    <property type="match status" value="1"/>
</dbReference>
<dbReference type="FunFam" id="3.20.20.140:FF:000005">
    <property type="entry name" value="TatD family hydrolase"/>
    <property type="match status" value="1"/>
</dbReference>
<dbReference type="Pfam" id="PF01026">
    <property type="entry name" value="TatD_DNase"/>
    <property type="match status" value="1"/>
</dbReference>
<dbReference type="EMBL" id="FONA01000007">
    <property type="protein sequence ID" value="SFE12600.1"/>
    <property type="molecule type" value="Genomic_DNA"/>
</dbReference>
<sequence>MIDSHSHIFLPEFDQDRDEVVLRAKEAGVTKILMPNIDEQTISSILNTEATYPGYCLAMMGLHPTSVKENFLEQLGIIEQWLEKKDFVAIGEIGIDLYWDKSREKEQRQVFRTQLQWARETEKPVVIHVREAFDAVFEEMEKVYDHRLKGVFHSFSGDESQAARALEYENFMLGINGIVTFKNSGLGNVVQKLGPDRLIIETDAPYLTPVPFRGKRNQPAFLTYTLKKLAEIFALTTEELDRITTRNTAQLFGLQL</sequence>
<keyword evidence="6" id="KW-1185">Reference proteome</keyword>
<protein>
    <submittedName>
        <fullName evidence="5">TatD DNase family protein</fullName>
    </submittedName>
</protein>
<dbReference type="CDD" id="cd01310">
    <property type="entry name" value="TatD_DNAse"/>
    <property type="match status" value="1"/>
</dbReference>
<dbReference type="eggNOG" id="COG0084">
    <property type="taxonomic scope" value="Bacteria"/>
</dbReference>
<reference evidence="5 6" key="1">
    <citation type="submission" date="2016-10" db="EMBL/GenBank/DDBJ databases">
        <authorList>
            <person name="de Groot N.N."/>
        </authorList>
    </citation>
    <scope>NUCLEOTIDE SEQUENCE [LARGE SCALE GENOMIC DNA]</scope>
    <source>
        <strain evidence="5 6">DSM 19012</strain>
    </source>
</reference>
<feature type="binding site" evidence="4">
    <location>
        <position position="153"/>
    </location>
    <ligand>
        <name>a divalent metal cation</name>
        <dbReference type="ChEBI" id="CHEBI:60240"/>
        <label>2</label>
    </ligand>
</feature>
<evidence type="ECO:0000256" key="4">
    <source>
        <dbReference type="PIRSR" id="PIRSR005902-1"/>
    </source>
</evidence>
<dbReference type="InParanoid" id="A0A1I1Y451"/>
<dbReference type="InterPro" id="IPR015991">
    <property type="entry name" value="TatD/YcfH-like"/>
</dbReference>
<dbReference type="InterPro" id="IPR032466">
    <property type="entry name" value="Metal_Hydrolase"/>
</dbReference>
<dbReference type="STRING" id="385682.SAMN05444380_10720"/>
<keyword evidence="3" id="KW-0378">Hydrolase</keyword>
<accession>A0A1I1Y451</accession>